<dbReference type="RefSeq" id="WP_090136251.1">
    <property type="nucleotide sequence ID" value="NZ_FOLY01000010.1"/>
</dbReference>
<proteinExistence type="predicted"/>
<dbReference type="STRING" id="402385.SAMN05421848_3302"/>
<dbReference type="PANTHER" id="PTHR47572">
    <property type="entry name" value="LIPOPROTEIN-RELATED"/>
    <property type="match status" value="1"/>
</dbReference>
<dbReference type="Gene3D" id="2.120.10.30">
    <property type="entry name" value="TolB, C-terminal domain"/>
    <property type="match status" value="1"/>
</dbReference>
<dbReference type="PROSITE" id="PS51257">
    <property type="entry name" value="PROKAR_LIPOPROTEIN"/>
    <property type="match status" value="1"/>
</dbReference>
<dbReference type="EMBL" id="FOLY01000010">
    <property type="protein sequence ID" value="SFC91795.1"/>
    <property type="molecule type" value="Genomic_DNA"/>
</dbReference>
<dbReference type="GO" id="GO:0016787">
    <property type="term" value="F:hydrolase activity"/>
    <property type="evidence" value="ECO:0007669"/>
    <property type="project" value="UniProtKB-KW"/>
</dbReference>
<protein>
    <submittedName>
        <fullName evidence="3">Lactonase</fullName>
    </submittedName>
</protein>
<dbReference type="Proteomes" id="UP000199046">
    <property type="component" value="Unassembled WGS sequence"/>
</dbReference>
<accession>A0A1I1N301</accession>
<dbReference type="OrthoDB" id="9775406at2"/>
<name>A0A1I1N301_9GAMM</name>
<evidence type="ECO:0000313" key="4">
    <source>
        <dbReference type="Proteomes" id="UP000199046"/>
    </source>
</evidence>
<dbReference type="AlphaFoldDB" id="A0A1I1N301"/>
<evidence type="ECO:0000259" key="2">
    <source>
        <dbReference type="Pfam" id="PF08450"/>
    </source>
</evidence>
<sequence length="348" mass="36365">MTRLSALPLLVAAMTLGGCVSDGPSQSVANTPLAGASASGAAPIPLAERALPATLAEHWITVSEGKTLLEGPSLDRQGNLIFTDPFGGKLLRASPDGNVTTLHDFGKDGPGGTAIHRDGRIFVAVTADHFTRGYIVALQPDGSQPEMIVPPERGLVPNDLVFDEQGGIYFTDFRGSSTEPSGGVYYVAPGGGEITTVLPDIARGNGVAMSPDGKTLWVIEYSKSRLHRIDLQAPGRPAANGTQVAYHFAGPPPDSMRVDSAGHLYVALNGQARVLVFADNGVPIAQILLPGREQGRHPATTNLAIAPDEATAYIVSGDRKGDSGANIFRARALAPGLELFSHRPVSAR</sequence>
<dbReference type="InterPro" id="IPR051262">
    <property type="entry name" value="SMP-30/CGR1_Lactonase"/>
</dbReference>
<dbReference type="InterPro" id="IPR013658">
    <property type="entry name" value="SGL"/>
</dbReference>
<feature type="domain" description="SMP-30/Gluconolactonase/LRE-like region" evidence="2">
    <location>
        <begin position="70"/>
        <end position="316"/>
    </location>
</feature>
<evidence type="ECO:0000256" key="1">
    <source>
        <dbReference type="ARBA" id="ARBA00022801"/>
    </source>
</evidence>
<organism evidence="3 4">
    <name type="scientific">Kushneria avicenniae</name>
    <dbReference type="NCBI Taxonomy" id="402385"/>
    <lineage>
        <taxon>Bacteria</taxon>
        <taxon>Pseudomonadati</taxon>
        <taxon>Pseudomonadota</taxon>
        <taxon>Gammaproteobacteria</taxon>
        <taxon>Oceanospirillales</taxon>
        <taxon>Halomonadaceae</taxon>
        <taxon>Kushneria</taxon>
    </lineage>
</organism>
<dbReference type="PANTHER" id="PTHR47572:SF4">
    <property type="entry name" value="LACTONASE DRP35"/>
    <property type="match status" value="1"/>
</dbReference>
<gene>
    <name evidence="3" type="ORF">SAMN05421848_3302</name>
</gene>
<reference evidence="4" key="1">
    <citation type="submission" date="2016-10" db="EMBL/GenBank/DDBJ databases">
        <authorList>
            <person name="Varghese N."/>
            <person name="Submissions S."/>
        </authorList>
    </citation>
    <scope>NUCLEOTIDE SEQUENCE [LARGE SCALE GENOMIC DNA]</scope>
    <source>
        <strain evidence="4">DSM 23439</strain>
    </source>
</reference>
<dbReference type="Pfam" id="PF08450">
    <property type="entry name" value="SGL"/>
    <property type="match status" value="1"/>
</dbReference>
<evidence type="ECO:0000313" key="3">
    <source>
        <dbReference type="EMBL" id="SFC91795.1"/>
    </source>
</evidence>
<dbReference type="SUPFAM" id="SSF63829">
    <property type="entry name" value="Calcium-dependent phosphotriesterase"/>
    <property type="match status" value="1"/>
</dbReference>
<keyword evidence="1" id="KW-0378">Hydrolase</keyword>
<dbReference type="InterPro" id="IPR011042">
    <property type="entry name" value="6-blade_b-propeller_TolB-like"/>
</dbReference>
<keyword evidence="4" id="KW-1185">Reference proteome</keyword>